<keyword evidence="2 4" id="KW-0238">DNA-binding</keyword>
<keyword evidence="3" id="KW-0804">Transcription</keyword>
<evidence type="ECO:0000313" key="7">
    <source>
        <dbReference type="EMBL" id="PTU30352.1"/>
    </source>
</evidence>
<dbReference type="InterPro" id="IPR009057">
    <property type="entry name" value="Homeodomain-like_sf"/>
</dbReference>
<feature type="domain" description="HTH tetR-type" evidence="6">
    <location>
        <begin position="21"/>
        <end position="81"/>
    </location>
</feature>
<organism evidence="7 8">
    <name type="scientific">Stenotrophobium rhamnosiphilum</name>
    <dbReference type="NCBI Taxonomy" id="2029166"/>
    <lineage>
        <taxon>Bacteria</taxon>
        <taxon>Pseudomonadati</taxon>
        <taxon>Pseudomonadota</taxon>
        <taxon>Gammaproteobacteria</taxon>
        <taxon>Nevskiales</taxon>
        <taxon>Nevskiaceae</taxon>
        <taxon>Stenotrophobium</taxon>
    </lineage>
</organism>
<dbReference type="PANTHER" id="PTHR30055">
    <property type="entry name" value="HTH-TYPE TRANSCRIPTIONAL REGULATOR RUTR"/>
    <property type="match status" value="1"/>
</dbReference>
<keyword evidence="1" id="KW-0805">Transcription regulation</keyword>
<evidence type="ECO:0000256" key="2">
    <source>
        <dbReference type="ARBA" id="ARBA00023125"/>
    </source>
</evidence>
<evidence type="ECO:0000313" key="8">
    <source>
        <dbReference type="Proteomes" id="UP000244248"/>
    </source>
</evidence>
<feature type="region of interest" description="Disordered" evidence="5">
    <location>
        <begin position="1"/>
        <end position="21"/>
    </location>
</feature>
<dbReference type="SUPFAM" id="SSF48498">
    <property type="entry name" value="Tetracyclin repressor-like, C-terminal domain"/>
    <property type="match status" value="1"/>
</dbReference>
<dbReference type="InterPro" id="IPR036271">
    <property type="entry name" value="Tet_transcr_reg_TetR-rel_C_sf"/>
</dbReference>
<dbReference type="Gene3D" id="1.10.357.10">
    <property type="entry name" value="Tetracycline Repressor, domain 2"/>
    <property type="match status" value="1"/>
</dbReference>
<evidence type="ECO:0000259" key="6">
    <source>
        <dbReference type="PROSITE" id="PS50977"/>
    </source>
</evidence>
<dbReference type="GO" id="GO:0000976">
    <property type="term" value="F:transcription cis-regulatory region binding"/>
    <property type="evidence" value="ECO:0007669"/>
    <property type="project" value="TreeGrafter"/>
</dbReference>
<dbReference type="SUPFAM" id="SSF46689">
    <property type="entry name" value="Homeodomain-like"/>
    <property type="match status" value="1"/>
</dbReference>
<accession>A0A2T5MCP4</accession>
<comment type="caution">
    <text evidence="7">The sequence shown here is derived from an EMBL/GenBank/DDBJ whole genome shotgun (WGS) entry which is preliminary data.</text>
</comment>
<dbReference type="Pfam" id="PF00440">
    <property type="entry name" value="TetR_N"/>
    <property type="match status" value="1"/>
</dbReference>
<reference evidence="7 8" key="1">
    <citation type="submission" date="2018-04" db="EMBL/GenBank/DDBJ databases">
        <title>Novel species isolated from glacier.</title>
        <authorList>
            <person name="Liu Q."/>
            <person name="Xin Y.-H."/>
        </authorList>
    </citation>
    <scope>NUCLEOTIDE SEQUENCE [LARGE SCALE GENOMIC DNA]</scope>
    <source>
        <strain evidence="7 8">GT1R17</strain>
    </source>
</reference>
<evidence type="ECO:0000256" key="4">
    <source>
        <dbReference type="PROSITE-ProRule" id="PRU00335"/>
    </source>
</evidence>
<dbReference type="PROSITE" id="PS50977">
    <property type="entry name" value="HTH_TETR_2"/>
    <property type="match status" value="1"/>
</dbReference>
<dbReference type="GO" id="GO:0003700">
    <property type="term" value="F:DNA-binding transcription factor activity"/>
    <property type="evidence" value="ECO:0007669"/>
    <property type="project" value="TreeGrafter"/>
</dbReference>
<evidence type="ECO:0000256" key="3">
    <source>
        <dbReference type="ARBA" id="ARBA00023163"/>
    </source>
</evidence>
<dbReference type="Proteomes" id="UP000244248">
    <property type="component" value="Unassembled WGS sequence"/>
</dbReference>
<dbReference type="RefSeq" id="WP_107941297.1">
    <property type="nucleotide sequence ID" value="NZ_QANS01000006.1"/>
</dbReference>
<evidence type="ECO:0000256" key="1">
    <source>
        <dbReference type="ARBA" id="ARBA00023015"/>
    </source>
</evidence>
<name>A0A2T5MCP4_9GAMM</name>
<feature type="compositionally biased region" description="Low complexity" evidence="5">
    <location>
        <begin position="1"/>
        <end position="17"/>
    </location>
</feature>
<dbReference type="EMBL" id="QANS01000006">
    <property type="protein sequence ID" value="PTU30352.1"/>
    <property type="molecule type" value="Genomic_DNA"/>
</dbReference>
<sequence>MSADANNAAAGPAKAGASRVGRPPSVTVQAIVAAALEIGLEKVTLKQIADQLGVAQATLYRHVNNRDELLRLAAFQLTLQRQLPTAANAHWSDLAVRYAESLYAAFVSEPQLINQLLKGELGPHAEVDVLEPFLSAICQHGFSELEGVQLFHTIGMISIGAAAGAIGLKASKAAGKPWSESMRRTLAERDEAELTQIRRVLPATLNIDPIPWLPSLYALLTGIAAARGEQLPARTAHVKLLNNRAAV</sequence>
<dbReference type="InterPro" id="IPR001647">
    <property type="entry name" value="HTH_TetR"/>
</dbReference>
<dbReference type="InterPro" id="IPR050109">
    <property type="entry name" value="HTH-type_TetR-like_transc_reg"/>
</dbReference>
<feature type="DNA-binding region" description="H-T-H motif" evidence="4">
    <location>
        <begin position="44"/>
        <end position="63"/>
    </location>
</feature>
<dbReference type="AlphaFoldDB" id="A0A2T5MCP4"/>
<dbReference type="OrthoDB" id="7468777at2"/>
<proteinExistence type="predicted"/>
<dbReference type="PANTHER" id="PTHR30055:SF234">
    <property type="entry name" value="HTH-TYPE TRANSCRIPTIONAL REGULATOR BETI"/>
    <property type="match status" value="1"/>
</dbReference>
<keyword evidence="8" id="KW-1185">Reference proteome</keyword>
<protein>
    <recommendedName>
        <fullName evidence="6">HTH tetR-type domain-containing protein</fullName>
    </recommendedName>
</protein>
<gene>
    <name evidence="7" type="ORF">CJD38_15525</name>
</gene>
<evidence type="ECO:0000256" key="5">
    <source>
        <dbReference type="SAM" id="MobiDB-lite"/>
    </source>
</evidence>